<organism evidence="6 8">
    <name type="scientific">Pichia sorbitophila (strain ATCC MYA-4447 / BCRC 22081 / CBS 7064 / NBRC 10061 / NRRL Y-12695)</name>
    <name type="common">Hybrid yeast</name>
    <dbReference type="NCBI Taxonomy" id="559304"/>
    <lineage>
        <taxon>Eukaryota</taxon>
        <taxon>Fungi</taxon>
        <taxon>Dikarya</taxon>
        <taxon>Ascomycota</taxon>
        <taxon>Saccharomycotina</taxon>
        <taxon>Pichiomycetes</taxon>
        <taxon>Debaryomycetaceae</taxon>
        <taxon>Millerozyma</taxon>
    </lineage>
</organism>
<keyword evidence="2" id="KW-0539">Nucleus</keyword>
<evidence type="ECO:0000256" key="1">
    <source>
        <dbReference type="ARBA" id="ARBA00004123"/>
    </source>
</evidence>
<sequence length="384" mass="41153">MMARKNNTSLVTSTVLYVGQIPYDWNENIIKSVVCGSGNVVDVRLGFDYAGKNKGFCFVEYQSPQDAQKALPLLGQIKLLQPNAKGQYKKLRIELSKEGLRSNAPSDVKPVLQLDRNNLPGYVQLPPEMLYNGPPIPQNNGTMGNNMLFMSPGVQPMNTMNNQSFQPPFQSPGFQQPQPFVGGLNNMSNQTLSSAVQASSGIATPANPPLTISSKIDENLSKIPPAQLVDLISNLKSILSGPNASRAVEVFRISPDLATTAAQALLLMGLIDSDVIADSMKSVSETSLPSKPSDIPPKPMLPQVPNAPGVPNMHDNSPGYASTPPLANSSKWPHLPPSAVAKLSALSPDQANLIAQVLSLPADQISSLPPEQQAMVTNLRAQYL</sequence>
<dbReference type="Gene3D" id="1.25.40.630">
    <property type="match status" value="1"/>
</dbReference>
<evidence type="ECO:0000259" key="5">
    <source>
        <dbReference type="PROSITE" id="PS50102"/>
    </source>
</evidence>
<dbReference type="GO" id="GO:0031124">
    <property type="term" value="P:mRNA 3'-end processing"/>
    <property type="evidence" value="ECO:0007669"/>
    <property type="project" value="InterPro"/>
</dbReference>
<dbReference type="Gene3D" id="3.30.70.330">
    <property type="match status" value="1"/>
</dbReference>
<dbReference type="InterPro" id="IPR026896">
    <property type="entry name" value="CSTF_C"/>
</dbReference>
<dbReference type="InterPro" id="IPR038192">
    <property type="entry name" value="CSTF_C_sf"/>
</dbReference>
<dbReference type="GO" id="GO:0005847">
    <property type="term" value="C:mRNA cleavage and polyadenylation specificity factor complex"/>
    <property type="evidence" value="ECO:0007669"/>
    <property type="project" value="TreeGrafter"/>
</dbReference>
<dbReference type="InterPro" id="IPR012677">
    <property type="entry name" value="Nucleotide-bd_a/b_plait_sf"/>
</dbReference>
<dbReference type="GO" id="GO:0003729">
    <property type="term" value="F:mRNA binding"/>
    <property type="evidence" value="ECO:0007669"/>
    <property type="project" value="TreeGrafter"/>
</dbReference>
<dbReference type="InParanoid" id="G8YJF4"/>
<dbReference type="Pfam" id="PF00076">
    <property type="entry name" value="RRM_1"/>
    <property type="match status" value="1"/>
</dbReference>
<comment type="subcellular location">
    <subcellularLocation>
        <location evidence="1">Nucleus</location>
    </subcellularLocation>
</comment>
<name>G8YJF4_PICSO</name>
<feature type="region of interest" description="Disordered" evidence="4">
    <location>
        <begin position="284"/>
        <end position="333"/>
    </location>
</feature>
<evidence type="ECO:0000256" key="3">
    <source>
        <dbReference type="PROSITE-ProRule" id="PRU00176"/>
    </source>
</evidence>
<dbReference type="InterPro" id="IPR025742">
    <property type="entry name" value="CSTF2_hinge"/>
</dbReference>
<dbReference type="Proteomes" id="UP000005222">
    <property type="component" value="Chromosome H"/>
</dbReference>
<dbReference type="SUPFAM" id="SSF54928">
    <property type="entry name" value="RNA-binding domain, RBD"/>
    <property type="match status" value="1"/>
</dbReference>
<dbReference type="SMART" id="SM00360">
    <property type="entry name" value="RRM"/>
    <property type="match status" value="1"/>
</dbReference>
<dbReference type="FunCoup" id="G8YJF4">
    <property type="interactions" value="470"/>
</dbReference>
<dbReference type="PANTHER" id="PTHR45735:SF2">
    <property type="entry name" value="CLEAVAGE STIMULATION FACTOR SUBUNIT 2"/>
    <property type="match status" value="1"/>
</dbReference>
<keyword evidence="8" id="KW-1185">Reference proteome</keyword>
<evidence type="ECO:0000313" key="7">
    <source>
        <dbReference type="EMBL" id="CCE81214.1"/>
    </source>
</evidence>
<evidence type="ECO:0000313" key="6">
    <source>
        <dbReference type="EMBL" id="CCE80449.1"/>
    </source>
</evidence>
<accession>G8YJF4</accession>
<dbReference type="PROSITE" id="PS50102">
    <property type="entry name" value="RRM"/>
    <property type="match status" value="1"/>
</dbReference>
<dbReference type="InterPro" id="IPR035979">
    <property type="entry name" value="RBD_domain_sf"/>
</dbReference>
<dbReference type="eggNOG" id="KOG0108">
    <property type="taxonomic scope" value="Eukaryota"/>
</dbReference>
<dbReference type="EMBL" id="FO082053">
    <property type="protein sequence ID" value="CCE80449.1"/>
    <property type="molecule type" value="Genomic_DNA"/>
</dbReference>
<dbReference type="HOGENOM" id="CLU_758611_0_0_1"/>
<dbReference type="Proteomes" id="UP000005222">
    <property type="component" value="Chromosome G"/>
</dbReference>
<dbReference type="STRING" id="559304.G8YJF4"/>
<proteinExistence type="predicted"/>
<dbReference type="Pfam" id="PF14327">
    <property type="entry name" value="CSTF2_hinge"/>
    <property type="match status" value="1"/>
</dbReference>
<gene>
    <name evidence="6" type="primary">Piso0_003565</name>
    <name evidence="6" type="ORF">GNLVRS01_PISO0G15120g</name>
    <name evidence="7" type="ORF">GNLVRS01_PISO0H15121g</name>
</gene>
<dbReference type="OrthoDB" id="272703at2759"/>
<dbReference type="PANTHER" id="PTHR45735">
    <property type="entry name" value="CLEAVAGE STIMULATION FACTOR SUBUNIT 2"/>
    <property type="match status" value="1"/>
</dbReference>
<dbReference type="AlphaFoldDB" id="G8YJF4"/>
<dbReference type="InterPro" id="IPR000504">
    <property type="entry name" value="RRM_dom"/>
</dbReference>
<feature type="domain" description="RRM" evidence="5">
    <location>
        <begin position="14"/>
        <end position="98"/>
    </location>
</feature>
<dbReference type="EMBL" id="FO082052">
    <property type="protein sequence ID" value="CCE81214.1"/>
    <property type="molecule type" value="Genomic_DNA"/>
</dbReference>
<reference evidence="6" key="1">
    <citation type="submission" date="2011-10" db="EMBL/GenBank/DDBJ databases">
        <authorList>
            <person name="Genoscope - CEA"/>
        </authorList>
    </citation>
    <scope>NUCLEOTIDE SEQUENCE</scope>
</reference>
<evidence type="ECO:0000256" key="2">
    <source>
        <dbReference type="ARBA" id="ARBA00023242"/>
    </source>
</evidence>
<evidence type="ECO:0000256" key="4">
    <source>
        <dbReference type="SAM" id="MobiDB-lite"/>
    </source>
</evidence>
<reference evidence="8" key="2">
    <citation type="journal article" date="2012" name="G3 (Bethesda)">
        <title>Pichia sorbitophila, an interspecies yeast hybrid reveals early steps of genome resolution following polyploidization.</title>
        <authorList>
            <person name="Leh Louis V."/>
            <person name="Despons L."/>
            <person name="Friedrich A."/>
            <person name="Martin T."/>
            <person name="Durrens P."/>
            <person name="Casaregola S."/>
            <person name="Neuveglise C."/>
            <person name="Fairhead C."/>
            <person name="Marck C."/>
            <person name="Cruz J.A."/>
            <person name="Straub M.L."/>
            <person name="Kugler V."/>
            <person name="Sacerdot C."/>
            <person name="Uzunov Z."/>
            <person name="Thierry A."/>
            <person name="Weiss S."/>
            <person name="Bleykasten C."/>
            <person name="De Montigny J."/>
            <person name="Jacques N."/>
            <person name="Jung P."/>
            <person name="Lemaire M."/>
            <person name="Mallet S."/>
            <person name="Morel G."/>
            <person name="Richard G.F."/>
            <person name="Sarkar A."/>
            <person name="Savel G."/>
            <person name="Schacherer J."/>
            <person name="Seret M.L."/>
            <person name="Talla E."/>
            <person name="Samson G."/>
            <person name="Jubin C."/>
            <person name="Poulain J."/>
            <person name="Vacherie B."/>
            <person name="Barbe V."/>
            <person name="Pelletier E."/>
            <person name="Sherman D.J."/>
            <person name="Westhof E."/>
            <person name="Weissenbach J."/>
            <person name="Baret P.V."/>
            <person name="Wincker P."/>
            <person name="Gaillardin C."/>
            <person name="Dujon B."/>
            <person name="Souciet J.L."/>
        </authorList>
    </citation>
    <scope>NUCLEOTIDE SEQUENCE [LARGE SCALE GENOMIC DNA]</scope>
    <source>
        <strain evidence="8">ATCC MYA-4447 / BCRC 22081 / CBS 7064 / NBRC 10061 / NRRL Y-12695</strain>
    </source>
</reference>
<dbReference type="Gene3D" id="1.10.20.70">
    <property type="entry name" value="Transcription termination and cleavage factor, C-terminal domain"/>
    <property type="match status" value="1"/>
</dbReference>
<keyword evidence="3" id="KW-0694">RNA-binding</keyword>
<dbReference type="Pfam" id="PF14304">
    <property type="entry name" value="CSTF_C"/>
    <property type="match status" value="1"/>
</dbReference>
<dbReference type="CDD" id="cd00590">
    <property type="entry name" value="RRM_SF"/>
    <property type="match status" value="1"/>
</dbReference>
<evidence type="ECO:0000313" key="8">
    <source>
        <dbReference type="Proteomes" id="UP000005222"/>
    </source>
</evidence>
<protein>
    <submittedName>
        <fullName evidence="6">Piso0_003565 protein</fullName>
    </submittedName>
</protein>